<dbReference type="SUPFAM" id="SSF48208">
    <property type="entry name" value="Six-hairpin glycosidases"/>
    <property type="match status" value="1"/>
</dbReference>
<accession>A0A9P9E096</accession>
<dbReference type="PANTHER" id="PTHR31047:SF1">
    <property type="entry name" value="DUF1237 DOMAIN-CONTAINING PROTEIN"/>
    <property type="match status" value="1"/>
</dbReference>
<dbReference type="EMBL" id="JAGMWT010000005">
    <property type="protein sequence ID" value="KAH7128406.1"/>
    <property type="molecule type" value="Genomic_DNA"/>
</dbReference>
<proteinExistence type="predicted"/>
<evidence type="ECO:0000313" key="3">
    <source>
        <dbReference type="Proteomes" id="UP000700596"/>
    </source>
</evidence>
<dbReference type="PIRSF" id="PIRSF028846">
    <property type="entry name" value="UCP028846"/>
    <property type="match status" value="1"/>
</dbReference>
<evidence type="ECO:0000313" key="2">
    <source>
        <dbReference type="EMBL" id="KAH7128406.1"/>
    </source>
</evidence>
<evidence type="ECO:0000256" key="1">
    <source>
        <dbReference type="SAM" id="SignalP"/>
    </source>
</evidence>
<feature type="chain" id="PRO_5040315058" description="Glycoside hydrolase family 125 protein" evidence="1">
    <location>
        <begin position="19"/>
        <end position="512"/>
    </location>
</feature>
<reference evidence="2" key="1">
    <citation type="journal article" date="2021" name="Nat. Commun.">
        <title>Genetic determinants of endophytism in the Arabidopsis root mycobiome.</title>
        <authorList>
            <person name="Mesny F."/>
            <person name="Miyauchi S."/>
            <person name="Thiergart T."/>
            <person name="Pickel B."/>
            <person name="Atanasova L."/>
            <person name="Karlsson M."/>
            <person name="Huettel B."/>
            <person name="Barry K.W."/>
            <person name="Haridas S."/>
            <person name="Chen C."/>
            <person name="Bauer D."/>
            <person name="Andreopoulos W."/>
            <person name="Pangilinan J."/>
            <person name="LaButti K."/>
            <person name="Riley R."/>
            <person name="Lipzen A."/>
            <person name="Clum A."/>
            <person name="Drula E."/>
            <person name="Henrissat B."/>
            <person name="Kohler A."/>
            <person name="Grigoriev I.V."/>
            <person name="Martin F.M."/>
            <person name="Hacquard S."/>
        </authorList>
    </citation>
    <scope>NUCLEOTIDE SEQUENCE</scope>
    <source>
        <strain evidence="2">MPI-CAGE-CH-0243</strain>
    </source>
</reference>
<name>A0A9P9E096_9PLEO</name>
<keyword evidence="3" id="KW-1185">Reference proteome</keyword>
<gene>
    <name evidence="2" type="ORF">B0J11DRAFT_270206</name>
</gene>
<keyword evidence="1" id="KW-0732">Signal</keyword>
<dbReference type="SMART" id="SM01149">
    <property type="entry name" value="DUF1237"/>
    <property type="match status" value="1"/>
</dbReference>
<dbReference type="InterPro" id="IPR012341">
    <property type="entry name" value="6hp_glycosidase-like_sf"/>
</dbReference>
<dbReference type="OrthoDB" id="7771656at2759"/>
<dbReference type="Gene3D" id="1.50.10.10">
    <property type="match status" value="1"/>
</dbReference>
<protein>
    <recommendedName>
        <fullName evidence="4">Glycoside hydrolase family 125 protein</fullName>
    </recommendedName>
</protein>
<evidence type="ECO:0008006" key="4">
    <source>
        <dbReference type="Google" id="ProtNLM"/>
    </source>
</evidence>
<sequence length="512" mass="56378">MRGLQLIAYGSLTLLASAQCPNYLDYASQRHEPFSSGKYKLSYQRPAEECRTFKSQGVEDTIARMASVIKDPDLYRLFQNAYPNTLDTAIKWKGVAANNPEEELTFIITGDIDAMWLRDSSNQMQSYLPLLNASSDSNSIASLYRGVINLQARYLLTSPYCNSFQPPVESNLGTAPNSAASQDTVFPTYSNESVFECKYELDSLAAFLEVSANYYNATGDAEFFGKFQWVQAIEAVLKVADDMKRPTYAQDGAVLDSPYKFTRLTTRSTETFANDGLGNPVAEGTGLIRSGFRPSDDSTIYQLFIPANMMFSAYLSSTAAIMSKLSSPKASSLAQRMNTMSASLRSAIEQHGTVQHPKHGKIYAFEVDGFGSTTIMDDANIPSLLSAPFLGYPVNKEVYASTRALILSADNPYFMRGPVINAIGGPHQGPGQAWPMASIVRILTSDDEKEITNELREIVSSTDGLGLIHETVDSFNQSDWTRQWFSWANGLFGQMVLDLEARKPGVLGGSFQ</sequence>
<dbReference type="PANTHER" id="PTHR31047">
    <property type="entry name" value="MEIOTICALLY UP-REGULATED GENE 157 PROTEIN"/>
    <property type="match status" value="1"/>
</dbReference>
<dbReference type="InterPro" id="IPR008928">
    <property type="entry name" value="6-hairpin_glycosidase_sf"/>
</dbReference>
<dbReference type="GO" id="GO:0005975">
    <property type="term" value="P:carbohydrate metabolic process"/>
    <property type="evidence" value="ECO:0007669"/>
    <property type="project" value="InterPro"/>
</dbReference>
<organism evidence="2 3">
    <name type="scientific">Dendryphion nanum</name>
    <dbReference type="NCBI Taxonomy" id="256645"/>
    <lineage>
        <taxon>Eukaryota</taxon>
        <taxon>Fungi</taxon>
        <taxon>Dikarya</taxon>
        <taxon>Ascomycota</taxon>
        <taxon>Pezizomycotina</taxon>
        <taxon>Dothideomycetes</taxon>
        <taxon>Pleosporomycetidae</taxon>
        <taxon>Pleosporales</taxon>
        <taxon>Torulaceae</taxon>
        <taxon>Dendryphion</taxon>
    </lineage>
</organism>
<dbReference type="Proteomes" id="UP000700596">
    <property type="component" value="Unassembled WGS sequence"/>
</dbReference>
<dbReference type="Pfam" id="PF06824">
    <property type="entry name" value="Glyco_hydro_125"/>
    <property type="match status" value="1"/>
</dbReference>
<comment type="caution">
    <text evidence="2">The sequence shown here is derived from an EMBL/GenBank/DDBJ whole genome shotgun (WGS) entry which is preliminary data.</text>
</comment>
<dbReference type="InterPro" id="IPR008313">
    <property type="entry name" value="GH125"/>
</dbReference>
<dbReference type="GO" id="GO:0003824">
    <property type="term" value="F:catalytic activity"/>
    <property type="evidence" value="ECO:0007669"/>
    <property type="project" value="UniProtKB-ARBA"/>
</dbReference>
<feature type="signal peptide" evidence="1">
    <location>
        <begin position="1"/>
        <end position="18"/>
    </location>
</feature>
<dbReference type="AlphaFoldDB" id="A0A9P9E096"/>